<accession>A0ABR1VQV1</accession>
<name>A0ABR1VQV1_9PEZI</name>
<reference evidence="1 2" key="1">
    <citation type="submission" date="2023-01" db="EMBL/GenBank/DDBJ databases">
        <title>Analysis of 21 Apiospora genomes using comparative genomics revels a genus with tremendous synthesis potential of carbohydrate active enzymes and secondary metabolites.</title>
        <authorList>
            <person name="Sorensen T."/>
        </authorList>
    </citation>
    <scope>NUCLEOTIDE SEQUENCE [LARGE SCALE GENOMIC DNA]</scope>
    <source>
        <strain evidence="1 2">CBS 135458</strain>
    </source>
</reference>
<gene>
    <name evidence="1" type="ORF">PG994_004528</name>
</gene>
<dbReference type="InterPro" id="IPR043519">
    <property type="entry name" value="NT_sf"/>
</dbReference>
<dbReference type="GeneID" id="92089000"/>
<proteinExistence type="predicted"/>
<dbReference type="Proteomes" id="UP001480595">
    <property type="component" value="Unassembled WGS sequence"/>
</dbReference>
<organism evidence="1 2">
    <name type="scientific">Apiospora phragmitis</name>
    <dbReference type="NCBI Taxonomy" id="2905665"/>
    <lineage>
        <taxon>Eukaryota</taxon>
        <taxon>Fungi</taxon>
        <taxon>Dikarya</taxon>
        <taxon>Ascomycota</taxon>
        <taxon>Pezizomycotina</taxon>
        <taxon>Sordariomycetes</taxon>
        <taxon>Xylariomycetidae</taxon>
        <taxon>Amphisphaeriales</taxon>
        <taxon>Apiosporaceae</taxon>
        <taxon>Apiospora</taxon>
    </lineage>
</organism>
<keyword evidence="2" id="KW-1185">Reference proteome</keyword>
<evidence type="ECO:0000313" key="2">
    <source>
        <dbReference type="Proteomes" id="UP001480595"/>
    </source>
</evidence>
<dbReference type="Gene3D" id="3.30.460.10">
    <property type="entry name" value="Beta Polymerase, domain 2"/>
    <property type="match status" value="1"/>
</dbReference>
<comment type="caution">
    <text evidence="1">The sequence shown here is derived from an EMBL/GenBank/DDBJ whole genome shotgun (WGS) entry which is preliminary data.</text>
</comment>
<protein>
    <submittedName>
        <fullName evidence="1">Uncharacterized protein</fullName>
    </submittedName>
</protein>
<dbReference type="EMBL" id="JAQQWL010000005">
    <property type="protein sequence ID" value="KAK8073629.1"/>
    <property type="molecule type" value="Genomic_DNA"/>
</dbReference>
<sequence>MSDTTKLDESMLTEFKKTYTNNVLVTKHYVDKTLQILNDSQTGLLSKQILHTPIASRMKTLDSAIVSLQRRQAARHRRAELKECLEGHNESWREYWYKRGQEHTVDDIDHFMSLGVFVYASISPGDIERVVGFLHDHSDIEVERVVPPGRRAAQDIRELEQYLISRDNDAFELKQWRNDGRNPAKYLATHLIVKFRGSGDGPQGNPVVVEI</sequence>
<evidence type="ECO:0000313" key="1">
    <source>
        <dbReference type="EMBL" id="KAK8073629.1"/>
    </source>
</evidence>
<dbReference type="RefSeq" id="XP_066718104.1">
    <property type="nucleotide sequence ID" value="XM_066855937.1"/>
</dbReference>